<dbReference type="AlphaFoldDB" id="A0A4Q9MFB3"/>
<proteinExistence type="predicted"/>
<keyword evidence="2" id="KW-0472">Membrane</keyword>
<feature type="region of interest" description="Disordered" evidence="1">
    <location>
        <begin position="215"/>
        <end position="344"/>
    </location>
</feature>
<evidence type="ECO:0000256" key="2">
    <source>
        <dbReference type="SAM" id="Phobius"/>
    </source>
</evidence>
<dbReference type="Proteomes" id="UP000292957">
    <property type="component" value="Unassembled WGS sequence"/>
</dbReference>
<keyword evidence="2" id="KW-1133">Transmembrane helix</keyword>
<keyword evidence="2" id="KW-0812">Transmembrane</keyword>
<evidence type="ECO:0000256" key="1">
    <source>
        <dbReference type="SAM" id="MobiDB-lite"/>
    </source>
</evidence>
<feature type="compositionally biased region" description="Basic and acidic residues" evidence="1">
    <location>
        <begin position="167"/>
        <end position="176"/>
    </location>
</feature>
<feature type="region of interest" description="Disordered" evidence="1">
    <location>
        <begin position="151"/>
        <end position="184"/>
    </location>
</feature>
<feature type="compositionally biased region" description="Basic residues" evidence="1">
    <location>
        <begin position="250"/>
        <end position="268"/>
    </location>
</feature>
<evidence type="ECO:0000313" key="3">
    <source>
        <dbReference type="EMBL" id="TBU25387.1"/>
    </source>
</evidence>
<reference evidence="3" key="1">
    <citation type="submission" date="2019-01" db="EMBL/GenBank/DDBJ databases">
        <title>Draft genome sequences of three monokaryotic isolates of the white-rot basidiomycete fungus Dichomitus squalens.</title>
        <authorList>
            <consortium name="DOE Joint Genome Institute"/>
            <person name="Lopez S.C."/>
            <person name="Andreopoulos B."/>
            <person name="Pangilinan J."/>
            <person name="Lipzen A."/>
            <person name="Riley R."/>
            <person name="Ahrendt S."/>
            <person name="Ng V."/>
            <person name="Barry K."/>
            <person name="Daum C."/>
            <person name="Grigoriev I.V."/>
            <person name="Hilden K.S."/>
            <person name="Makela M.R."/>
            <person name="de Vries R.P."/>
        </authorList>
    </citation>
    <scope>NUCLEOTIDE SEQUENCE [LARGE SCALE GENOMIC DNA]</scope>
    <source>
        <strain evidence="3">OM18370.1</strain>
    </source>
</reference>
<feature type="compositionally biased region" description="Polar residues" evidence="1">
    <location>
        <begin position="222"/>
        <end position="233"/>
    </location>
</feature>
<dbReference type="EMBL" id="ML143462">
    <property type="protein sequence ID" value="TBU25387.1"/>
    <property type="molecule type" value="Genomic_DNA"/>
</dbReference>
<accession>A0A4Q9MFB3</accession>
<evidence type="ECO:0008006" key="4">
    <source>
        <dbReference type="Google" id="ProtNLM"/>
    </source>
</evidence>
<gene>
    <name evidence="3" type="ORF">BD311DRAFT_501646</name>
</gene>
<name>A0A4Q9MFB3_9APHY</name>
<organism evidence="3">
    <name type="scientific">Dichomitus squalens</name>
    <dbReference type="NCBI Taxonomy" id="114155"/>
    <lineage>
        <taxon>Eukaryota</taxon>
        <taxon>Fungi</taxon>
        <taxon>Dikarya</taxon>
        <taxon>Basidiomycota</taxon>
        <taxon>Agaricomycotina</taxon>
        <taxon>Agaricomycetes</taxon>
        <taxon>Polyporales</taxon>
        <taxon>Polyporaceae</taxon>
        <taxon>Dichomitus</taxon>
    </lineage>
</organism>
<protein>
    <recommendedName>
        <fullName evidence="4">Transmembrane protein</fullName>
    </recommendedName>
</protein>
<sequence>MCAPTSLVRFCPCSCPPWPPSHDPSMSGHFDSTVITIAIPIMSVGWALCALGWMWELYKSRRMRRRLRGRIEALRAAIQLSSRDPLLPVGNPHFASSRTLGAHSTTRSHGTLAQMTSLESSLATTILPSAPHSPVPDLLILNTPTDPALPIGEGDIPVSTQSPVDSFNERREERPLPDPPVIGEDTIDSIEAESLFTSESTIPLSYHTRRSHLELPSYHATPRTSYEVSQGSHPPSVFTAHGSGGEGRVRGPRSRPPSRRWSWRRHLRRSSDPPPLPLPRSGDQVDQGERHVIATTDDLGEEGRLPHLKKAQDGGICLAGGPLGSSHMLEDDTRSEALGSAEGR</sequence>
<feature type="transmembrane region" description="Helical" evidence="2">
    <location>
        <begin position="34"/>
        <end position="58"/>
    </location>
</feature>